<reference evidence="11 12" key="1">
    <citation type="journal article" date="2018" name="Elife">
        <title>Firefly genomes illuminate parallel origins of bioluminescence in beetles.</title>
        <authorList>
            <person name="Fallon T.R."/>
            <person name="Lower S.E."/>
            <person name="Chang C.H."/>
            <person name="Bessho-Uehara M."/>
            <person name="Martin G.J."/>
            <person name="Bewick A.J."/>
            <person name="Behringer M."/>
            <person name="Debat H.J."/>
            <person name="Wong I."/>
            <person name="Day J.C."/>
            <person name="Suvorov A."/>
            <person name="Silva C.J."/>
            <person name="Stanger-Hall K.F."/>
            <person name="Hall D.W."/>
            <person name="Schmitz R.J."/>
            <person name="Nelson D.R."/>
            <person name="Lewis S.M."/>
            <person name="Shigenobu S."/>
            <person name="Bybee S.M."/>
            <person name="Larracuente A.M."/>
            <person name="Oba Y."/>
            <person name="Weng J.K."/>
        </authorList>
    </citation>
    <scope>NUCLEOTIDE SEQUENCE [LARGE SCALE GENOMIC DNA]</scope>
    <source>
        <strain evidence="11">1611_PpyrPB1</strain>
        <tissue evidence="11">Whole body</tissue>
    </source>
</reference>
<feature type="region of interest" description="Disordered" evidence="8">
    <location>
        <begin position="629"/>
        <end position="650"/>
    </location>
</feature>
<dbReference type="InterPro" id="IPR011333">
    <property type="entry name" value="SKP1/BTB/POZ_sf"/>
</dbReference>
<dbReference type="Pfam" id="PF00651">
    <property type="entry name" value="BTB"/>
    <property type="match status" value="1"/>
</dbReference>
<dbReference type="EMBL" id="VVIM01000008">
    <property type="protein sequence ID" value="KAB0794777.1"/>
    <property type="molecule type" value="Genomic_DNA"/>
</dbReference>
<dbReference type="PROSITE" id="PS50097">
    <property type="entry name" value="BTB"/>
    <property type="match status" value="1"/>
</dbReference>
<organism evidence="11 12">
    <name type="scientific">Photinus pyralis</name>
    <name type="common">Common eastern firefly</name>
    <name type="synonym">Lampyris pyralis</name>
    <dbReference type="NCBI Taxonomy" id="7054"/>
    <lineage>
        <taxon>Eukaryota</taxon>
        <taxon>Metazoa</taxon>
        <taxon>Ecdysozoa</taxon>
        <taxon>Arthropoda</taxon>
        <taxon>Hexapoda</taxon>
        <taxon>Insecta</taxon>
        <taxon>Pterygota</taxon>
        <taxon>Neoptera</taxon>
        <taxon>Endopterygota</taxon>
        <taxon>Coleoptera</taxon>
        <taxon>Polyphaga</taxon>
        <taxon>Elateriformia</taxon>
        <taxon>Elateroidea</taxon>
        <taxon>Lampyridae</taxon>
        <taxon>Lampyrinae</taxon>
        <taxon>Photinus</taxon>
    </lineage>
</organism>
<dbReference type="PANTHER" id="PTHR24394">
    <property type="entry name" value="ZINC FINGER PROTEIN"/>
    <property type="match status" value="1"/>
</dbReference>
<gene>
    <name evidence="11" type="ORF">PPYR_11616</name>
</gene>
<dbReference type="PROSITE" id="PS00028">
    <property type="entry name" value="ZINC_FINGER_C2H2_1"/>
    <property type="match status" value="4"/>
</dbReference>
<dbReference type="GO" id="GO:0008270">
    <property type="term" value="F:zinc ion binding"/>
    <property type="evidence" value="ECO:0007669"/>
    <property type="project" value="UniProtKB-KW"/>
</dbReference>
<dbReference type="AlphaFoldDB" id="A0A5N4ABS6"/>
<keyword evidence="2" id="KW-0479">Metal-binding</keyword>
<dbReference type="Pfam" id="PF00096">
    <property type="entry name" value="zf-C2H2"/>
    <property type="match status" value="2"/>
</dbReference>
<evidence type="ECO:0000256" key="2">
    <source>
        <dbReference type="ARBA" id="ARBA00022723"/>
    </source>
</evidence>
<comment type="subcellular location">
    <subcellularLocation>
        <location evidence="1">Nucleus</location>
    </subcellularLocation>
</comment>
<evidence type="ECO:0000256" key="7">
    <source>
        <dbReference type="PROSITE-ProRule" id="PRU00042"/>
    </source>
</evidence>
<dbReference type="GO" id="GO:0005634">
    <property type="term" value="C:nucleus"/>
    <property type="evidence" value="ECO:0007669"/>
    <property type="project" value="UniProtKB-SubCell"/>
</dbReference>
<dbReference type="Gene3D" id="3.30.710.10">
    <property type="entry name" value="Potassium Channel Kv1.1, Chain A"/>
    <property type="match status" value="1"/>
</dbReference>
<evidence type="ECO:0000313" key="12">
    <source>
        <dbReference type="Proteomes" id="UP000327044"/>
    </source>
</evidence>
<dbReference type="InParanoid" id="A0A5N4ABS6"/>
<feature type="domain" description="C2H2-type" evidence="10">
    <location>
        <begin position="452"/>
        <end position="479"/>
    </location>
</feature>
<protein>
    <recommendedName>
        <fullName evidence="13">BTB domain-containing protein</fullName>
    </recommendedName>
</protein>
<evidence type="ECO:0000256" key="6">
    <source>
        <dbReference type="ARBA" id="ARBA00023242"/>
    </source>
</evidence>
<evidence type="ECO:0000313" key="11">
    <source>
        <dbReference type="EMBL" id="KAB0794777.1"/>
    </source>
</evidence>
<keyword evidence="3" id="KW-0677">Repeat</keyword>
<evidence type="ECO:0000256" key="5">
    <source>
        <dbReference type="ARBA" id="ARBA00022833"/>
    </source>
</evidence>
<sequence length="822" mass="94556">MAEIHKMTFICDEMSTAMFRKLYEQKKTSRFCDLTLYVNNKIVRAHRNVLACSSPYFNSILKHHTIIREQLNITCLDSEIFNTIINYMYTGHITIELSNVEELLRLADHFILTKIIEYCIEFLGANLNVSNCLFTYYLSQRFKLKHLCNIVEGWIINHLNEICDGKEILNLSVIELQDFLKSRVFNISSFKAVNIISEWILRNTRIKEKDCIKLLNCVQWANFEPTDIFRYLESFTIFSKSELCFYYFLSSLFQNSLLLPSFRNKYDELHVKYGSSLLNDEKGNDSEKLSDNKIVVTEPSKSLRNNSKAVLVKPKLRNQKQRLLKRLLFCSLKPSLRVFLFKHHKMLFGNCDKNSVEDNESEKKTSVKCPICFTSINDPLLLEQHLALSHAKDVTYKCGICIFVCQYHGDYLNHMKNHFSGPPYKCDYCDLTTDQISKLIAHRSKHLDESVYQCSFCSFKCRLKQNFVSHLKIHTPEKQFKCDSCTKTFRYKHNLESHKATHATDKNLTCESCGFHTKFLSHMIAHKRIHAADIYRCSYPHCKYSTSKKNQLLSHSKSHNGVRPHSCGICGRGFMEKSHLVRHERIHLEEKPFKCSNCDYASSRRDKLKEHFTRHHGENASAKVPYKARPMRNCGTKPKPQTTQETSVTTNTNSITFTQTNTTPSTTAPPQPIGTELQDLIMHHQNHPTSTANNISGINTNYHHFGESGDFHNHTHTHNIQHQILASTHNQRAAQHQNSTVNHHMLARTNHTSATSTAAAVAAAMMLDPRFHHNSSVPYHPSTTPASMAMAAAVQSSQQLQNSAGTQHTEYPPTLQNCMTLF</sequence>
<feature type="domain" description="C2H2-type" evidence="10">
    <location>
        <begin position="480"/>
        <end position="507"/>
    </location>
</feature>
<dbReference type="InterPro" id="IPR000210">
    <property type="entry name" value="BTB/POZ_dom"/>
</dbReference>
<dbReference type="CDD" id="cd18186">
    <property type="entry name" value="BTB_POZ_ZBTB_KLHL-like"/>
    <property type="match status" value="1"/>
</dbReference>
<evidence type="ECO:0008006" key="13">
    <source>
        <dbReference type="Google" id="ProtNLM"/>
    </source>
</evidence>
<dbReference type="InterPro" id="IPR013087">
    <property type="entry name" value="Znf_C2H2_type"/>
</dbReference>
<dbReference type="SMART" id="SM00875">
    <property type="entry name" value="BACK"/>
    <property type="match status" value="1"/>
</dbReference>
<dbReference type="CDD" id="cd14733">
    <property type="entry name" value="BACK"/>
    <property type="match status" value="1"/>
</dbReference>
<keyword evidence="5" id="KW-0862">Zinc</keyword>
<dbReference type="Gene3D" id="3.30.160.60">
    <property type="entry name" value="Classic Zinc Finger"/>
    <property type="match status" value="5"/>
</dbReference>
<dbReference type="Gene3D" id="1.25.40.420">
    <property type="match status" value="1"/>
</dbReference>
<dbReference type="SUPFAM" id="SSF57667">
    <property type="entry name" value="beta-beta-alpha zinc fingers"/>
    <property type="match status" value="4"/>
</dbReference>
<feature type="compositionally biased region" description="Low complexity" evidence="8">
    <location>
        <begin position="641"/>
        <end position="650"/>
    </location>
</feature>
<dbReference type="SMART" id="SM00355">
    <property type="entry name" value="ZnF_C2H2"/>
    <property type="match status" value="9"/>
</dbReference>
<proteinExistence type="predicted"/>
<dbReference type="InterPro" id="IPR036236">
    <property type="entry name" value="Znf_C2H2_sf"/>
</dbReference>
<evidence type="ECO:0000259" key="10">
    <source>
        <dbReference type="PROSITE" id="PS50157"/>
    </source>
</evidence>
<evidence type="ECO:0000256" key="1">
    <source>
        <dbReference type="ARBA" id="ARBA00004123"/>
    </source>
</evidence>
<name>A0A5N4ABS6_PHOPY</name>
<dbReference type="PANTHER" id="PTHR24394:SF29">
    <property type="entry name" value="MYONEURIN"/>
    <property type="match status" value="1"/>
</dbReference>
<evidence type="ECO:0000259" key="9">
    <source>
        <dbReference type="PROSITE" id="PS50097"/>
    </source>
</evidence>
<evidence type="ECO:0000256" key="8">
    <source>
        <dbReference type="SAM" id="MobiDB-lite"/>
    </source>
</evidence>
<feature type="domain" description="C2H2-type" evidence="10">
    <location>
        <begin position="593"/>
        <end position="620"/>
    </location>
</feature>
<dbReference type="InterPro" id="IPR011705">
    <property type="entry name" value="BACK"/>
</dbReference>
<comment type="caution">
    <text evidence="11">The sequence shown here is derived from an EMBL/GenBank/DDBJ whole genome shotgun (WGS) entry which is preliminary data.</text>
</comment>
<dbReference type="Pfam" id="PF07707">
    <property type="entry name" value="BACK"/>
    <property type="match status" value="1"/>
</dbReference>
<accession>A0A5N4ABS6</accession>
<keyword evidence="6" id="KW-0539">Nucleus</keyword>
<dbReference type="FunFam" id="3.30.160.60:FF:002780">
    <property type="entry name" value="Protein CBR-EOR-1"/>
    <property type="match status" value="1"/>
</dbReference>
<evidence type="ECO:0000256" key="3">
    <source>
        <dbReference type="ARBA" id="ARBA00022737"/>
    </source>
</evidence>
<dbReference type="PROSITE" id="PS50157">
    <property type="entry name" value="ZINC_FINGER_C2H2_2"/>
    <property type="match status" value="5"/>
</dbReference>
<dbReference type="GO" id="GO:0000981">
    <property type="term" value="F:DNA-binding transcription factor activity, RNA polymerase II-specific"/>
    <property type="evidence" value="ECO:0007669"/>
    <property type="project" value="TreeGrafter"/>
</dbReference>
<dbReference type="Proteomes" id="UP000327044">
    <property type="component" value="Unassembled WGS sequence"/>
</dbReference>
<keyword evidence="4 7" id="KW-0863">Zinc-finger</keyword>
<dbReference type="SMART" id="SM00225">
    <property type="entry name" value="BTB"/>
    <property type="match status" value="1"/>
</dbReference>
<dbReference type="SUPFAM" id="SSF54695">
    <property type="entry name" value="POZ domain"/>
    <property type="match status" value="1"/>
</dbReference>
<keyword evidence="12" id="KW-1185">Reference proteome</keyword>
<evidence type="ECO:0000256" key="4">
    <source>
        <dbReference type="ARBA" id="ARBA00022771"/>
    </source>
</evidence>
<feature type="domain" description="C2H2-type" evidence="10">
    <location>
        <begin position="565"/>
        <end position="592"/>
    </location>
</feature>
<feature type="domain" description="BTB" evidence="9">
    <location>
        <begin position="32"/>
        <end position="97"/>
    </location>
</feature>
<feature type="domain" description="C2H2-type" evidence="10">
    <location>
        <begin position="535"/>
        <end position="564"/>
    </location>
</feature>